<dbReference type="EMBL" id="JACSPQ010000001">
    <property type="protein sequence ID" value="MBD8001437.1"/>
    <property type="molecule type" value="Genomic_DNA"/>
</dbReference>
<name>A0ABR8V9K6_9BACT</name>
<reference evidence="1 2" key="1">
    <citation type="submission" date="2020-08" db="EMBL/GenBank/DDBJ databases">
        <title>A Genomic Blueprint of the Chicken Gut Microbiome.</title>
        <authorList>
            <person name="Gilroy R."/>
            <person name="Ravi A."/>
            <person name="Getino M."/>
            <person name="Pursley I."/>
            <person name="Horton D.L."/>
            <person name="Alikhan N.-F."/>
            <person name="Baker D."/>
            <person name="Gharbi K."/>
            <person name="Hall N."/>
            <person name="Watson M."/>
            <person name="Adriaenssens E.M."/>
            <person name="Foster-Nyarko E."/>
            <person name="Jarju S."/>
            <person name="Secka A."/>
            <person name="Antonio M."/>
            <person name="Oren A."/>
            <person name="Chaudhuri R."/>
            <person name="La Ragione R.M."/>
            <person name="Hildebrand F."/>
            <person name="Pallen M.J."/>
        </authorList>
    </citation>
    <scope>NUCLEOTIDE SEQUENCE [LARGE SCALE GENOMIC DNA]</scope>
    <source>
        <strain evidence="1 2">Sa1YUN3</strain>
    </source>
</reference>
<gene>
    <name evidence="1" type="ORF">H9626_04295</name>
</gene>
<protein>
    <recommendedName>
        <fullName evidence="3">Tetratricopeptide repeat protein</fullName>
    </recommendedName>
</protein>
<dbReference type="Proteomes" id="UP000616346">
    <property type="component" value="Unassembled WGS sequence"/>
</dbReference>
<sequence>MKSLLPVFTLWLTLVSTLFSCRNSEPLPLMLRQVSDYVDTRPDSALTVLRRMDLSEMPESHCAYYAILLAKATDKSEQSLLPCDSLLNVAIGYYDDSDLEKAFALLYKSRLQGEMGERQEAIANALKALDVLEDYPQETRCRLLLYNSLGGWYANSNFQVKYSAKGNKRTPICYFLVGNADKR</sequence>
<evidence type="ECO:0000313" key="2">
    <source>
        <dbReference type="Proteomes" id="UP000616346"/>
    </source>
</evidence>
<keyword evidence="2" id="KW-1185">Reference proteome</keyword>
<dbReference type="RefSeq" id="WP_178257381.1">
    <property type="nucleotide sequence ID" value="NZ_JACSPQ010000001.1"/>
</dbReference>
<comment type="caution">
    <text evidence="1">The sequence shown here is derived from an EMBL/GenBank/DDBJ whole genome shotgun (WGS) entry which is preliminary data.</text>
</comment>
<evidence type="ECO:0008006" key="3">
    <source>
        <dbReference type="Google" id="ProtNLM"/>
    </source>
</evidence>
<organism evidence="1 2">
    <name type="scientific">Phocaeicola faecium</name>
    <dbReference type="NCBI Taxonomy" id="2762213"/>
    <lineage>
        <taxon>Bacteria</taxon>
        <taxon>Pseudomonadati</taxon>
        <taxon>Bacteroidota</taxon>
        <taxon>Bacteroidia</taxon>
        <taxon>Bacteroidales</taxon>
        <taxon>Bacteroidaceae</taxon>
        <taxon>Phocaeicola</taxon>
    </lineage>
</organism>
<proteinExistence type="predicted"/>
<evidence type="ECO:0000313" key="1">
    <source>
        <dbReference type="EMBL" id="MBD8001437.1"/>
    </source>
</evidence>
<accession>A0ABR8V9K6</accession>
<dbReference type="PROSITE" id="PS51257">
    <property type="entry name" value="PROKAR_LIPOPROTEIN"/>
    <property type="match status" value="1"/>
</dbReference>